<keyword evidence="13" id="KW-1185">Reference proteome</keyword>
<dbReference type="EnsemblMetazoa" id="XM_050654851.1">
    <property type="protein sequence ID" value="XP_050510808.1"/>
    <property type="gene ID" value="LOC114326979"/>
</dbReference>
<dbReference type="SUPFAM" id="SSF57850">
    <property type="entry name" value="RING/U-box"/>
    <property type="match status" value="1"/>
</dbReference>
<dbReference type="PROSITE" id="PS50172">
    <property type="entry name" value="BRCT"/>
    <property type="match status" value="2"/>
</dbReference>
<keyword evidence="4 8" id="KW-0863">Zinc-finger</keyword>
<dbReference type="SUPFAM" id="SSF52113">
    <property type="entry name" value="BRCT domain"/>
    <property type="match status" value="1"/>
</dbReference>
<feature type="region of interest" description="Disordered" evidence="9">
    <location>
        <begin position="101"/>
        <end position="251"/>
    </location>
</feature>
<sequence length="1610" mass="183114">MIMDLNRLCKELLGLKEKLKCPICLDIVGECAELECSHRLCSNCFGNLRTSNQKVCPLCKAVITRRFVPYKDVFADKIAEFVSVVCRDIEGKEGSSIEQIVHQNKESQQVEKTKNKNLPSTSKESSNDTVLKVVPEKENVYKKIYNNKRKSGGRNDSINKSNKNSKIKLVPKNLDKETKNKQDEEKSKKSSPQEQKGHASQVSVSKEDAFDRLLKRSLGMETKNKPDEKKSKKSSPQEQKGHASQVSVSKEDAFDRLLKRSQEFLVNKKGSKQKYTRKKTDKDEEYQILDFHDNSNRNEVLNWLNDNRNKFDRLTQTQVCLEQRVDYEKDEIPTIDLTSVSQANRNRQIKVPVAPKRRGRARSLALENKLPREKSRLSDGSILGVENYTIEDNTEEFLIKKAEENVIIHIIEDEYLDKMEKDFRKKSAPPKEEQTTQSSTTGWERIEKITKTLRKKEKVPKKLNVSVQQTQITRGRRMLDKVLSERDIQKPPSPKKEDFKNTSGGTDESDEVVRKTTRHRSTRSNTRKSGGIENQSFDKGSIRATDADNEKDKDPHHIEIKAIIHKSADVNESGSMNVKEVVENSKEIIVPKPKSPNKLHDLKDFERFVKTNIEKVPDSSFNETISSQNSDKENMLNAANAPKQIVILNNILVKQPEIQQTTREINPYLLPTQKINVSDDTETCMDIDHDINWDKDARNDLAEQNESFHEFNDFDEGMNKLLKNLETYSENLNKNKLITKKQIENIQKCIEKLNEIHKIVEKSVPVVPERTHKNVQTEKNVVECAIQTVEENQAALNTLCKNCNKKIISKLNSSSSSCKTRSSSRRNSGKSAKVTQIDDFAGTLVLNFETQDIERQFKDKIEDMASSTKIKDVDIMEAENQTEVTTDQSDKVADESKIKNISISEQLEKEDDNILVCSMKSEGPENKGQNSMKRKLSDSDSEIVAVPKRRCNRFIRDDLSVEFGNSENPNNYANNKKSSFSSGLSPETNEEDDDEYLNKILKKYETGVEECNSSPPSNKENVDMELEDNFEDLLARLHKNVAPVSKAKEDTESQHSKTVSNDNNLLPHNQSLSKLDNDVQYKETENSDIIAETESMEPLPKKTKRRLNDVFVEEKSAEKPLNKENTIVTKSNKETFCDELEDSFDGVDFANINIEEAVNDVNNTKNCKENEDDLFSDDDIVETTPQKQVDVTEKKSQLFNITSNRSLFPALDEVDKEIIDNFDVNFVTLSPPPGFEDEKEATNPEDVTVINTEAPQMPVEEKPEARTPDILSAERTVRNTTPTNNLTGFASLDGSVQKLSHSTPLTQNNLTRHTLGISPIVQEKSLFEKAYSSNTLTSSAIRDTPKKKNLLTSLPNQKSILNYVRPSQDSTTNVAPKQKPCLACTRLSKVQTQSISLLTNKKLATYSAKFNDSVTHMIVTLDESKRIKDYTMKFVSAVASGIWVLGYEWVQECLKTNSIVPEEAYEALDDSGGTGPKTARLSRLKTPLFKGFKFYCVNPLYSTTVEEIEDVITKLGGITVKNLENLKENDGRIGLIITEGRSTQDFEIYERWLEKYKIVTVDIEWLSRSVGRYKVISVRPYIWCSDDLLDDIGYPSYLTEQSNSFLSLQD</sequence>
<feature type="region of interest" description="Disordered" evidence="9">
    <location>
        <begin position="962"/>
        <end position="995"/>
    </location>
</feature>
<feature type="compositionally biased region" description="Low complexity" evidence="9">
    <location>
        <begin position="158"/>
        <end position="168"/>
    </location>
</feature>
<evidence type="ECO:0000256" key="1">
    <source>
        <dbReference type="ARBA" id="ARBA00004123"/>
    </source>
</evidence>
<feature type="compositionally biased region" description="Polar residues" evidence="9">
    <location>
        <begin position="116"/>
        <end position="129"/>
    </location>
</feature>
<dbReference type="InterPro" id="IPR001357">
    <property type="entry name" value="BRCT_dom"/>
</dbReference>
<dbReference type="GeneID" id="114326979"/>
<accession>A0ABM5KKY3</accession>
<proteinExistence type="predicted"/>
<keyword evidence="3" id="KW-0227">DNA damage</keyword>
<dbReference type="InterPro" id="IPR031099">
    <property type="entry name" value="BRCA1-associated"/>
</dbReference>
<dbReference type="PROSITE" id="PS50089">
    <property type="entry name" value="ZF_RING_2"/>
    <property type="match status" value="1"/>
</dbReference>
<evidence type="ECO:0000256" key="7">
    <source>
        <dbReference type="ARBA" id="ARBA00023242"/>
    </source>
</evidence>
<name>A0ABM5KKY3_DIAVI</name>
<feature type="domain" description="BRCT" evidence="11">
    <location>
        <begin position="1484"/>
        <end position="1583"/>
    </location>
</feature>
<dbReference type="Gene3D" id="3.40.50.10190">
    <property type="entry name" value="BRCT domain"/>
    <property type="match status" value="2"/>
</dbReference>
<feature type="domain" description="BRCT" evidence="11">
    <location>
        <begin position="1404"/>
        <end position="1467"/>
    </location>
</feature>
<evidence type="ECO:0000256" key="8">
    <source>
        <dbReference type="PROSITE-ProRule" id="PRU00175"/>
    </source>
</evidence>
<comment type="subcellular location">
    <subcellularLocation>
        <location evidence="1">Nucleus</location>
    </subcellularLocation>
</comment>
<evidence type="ECO:0000256" key="2">
    <source>
        <dbReference type="ARBA" id="ARBA00022737"/>
    </source>
</evidence>
<feature type="compositionally biased region" description="Basic and acidic residues" evidence="9">
    <location>
        <begin position="173"/>
        <end position="188"/>
    </location>
</feature>
<dbReference type="PANTHER" id="PTHR13763">
    <property type="entry name" value="BREAST CANCER TYPE 1 SUSCEPTIBILITY PROTEIN BRCA1"/>
    <property type="match status" value="1"/>
</dbReference>
<evidence type="ECO:0000256" key="4">
    <source>
        <dbReference type="ARBA" id="ARBA00022771"/>
    </source>
</evidence>
<evidence type="ECO:0000313" key="13">
    <source>
        <dbReference type="Proteomes" id="UP001652700"/>
    </source>
</evidence>
<dbReference type="Proteomes" id="UP001652700">
    <property type="component" value="Unplaced"/>
</dbReference>
<keyword evidence="5" id="KW-0862">Zinc</keyword>
<feature type="compositionally biased region" description="Polar residues" evidence="9">
    <location>
        <begin position="963"/>
        <end position="987"/>
    </location>
</feature>
<dbReference type="PANTHER" id="PTHR13763:SF0">
    <property type="entry name" value="BREAST CANCER TYPE 1 SUSCEPTIBILITY PROTEIN"/>
    <property type="match status" value="1"/>
</dbReference>
<feature type="compositionally biased region" description="Basic residues" evidence="9">
    <location>
        <begin position="515"/>
        <end position="526"/>
    </location>
</feature>
<keyword evidence="2" id="KW-0677">Repeat</keyword>
<dbReference type="InterPro" id="IPR036420">
    <property type="entry name" value="BRCT_dom_sf"/>
</dbReference>
<evidence type="ECO:0008006" key="14">
    <source>
        <dbReference type="Google" id="ProtNLM"/>
    </source>
</evidence>
<keyword evidence="6" id="KW-0234">DNA repair</keyword>
<evidence type="ECO:0000256" key="6">
    <source>
        <dbReference type="ARBA" id="ARBA00023204"/>
    </source>
</evidence>
<evidence type="ECO:0000259" key="11">
    <source>
        <dbReference type="PROSITE" id="PS50172"/>
    </source>
</evidence>
<protein>
    <recommendedName>
        <fullName evidence="14">Breast cancer type 1 susceptibility protein homolog</fullName>
    </recommendedName>
</protein>
<feature type="region of interest" description="Disordered" evidence="9">
    <location>
        <begin position="1044"/>
        <end position="1078"/>
    </location>
</feature>
<evidence type="ECO:0000259" key="10">
    <source>
        <dbReference type="PROSITE" id="PS50089"/>
    </source>
</evidence>
<dbReference type="RefSeq" id="XP_050510808.1">
    <property type="nucleotide sequence ID" value="XM_050654851.1"/>
</dbReference>
<feature type="compositionally biased region" description="Basic and acidic residues" evidence="9">
    <location>
        <begin position="205"/>
        <end position="214"/>
    </location>
</feature>
<dbReference type="InterPro" id="IPR013083">
    <property type="entry name" value="Znf_RING/FYVE/PHD"/>
</dbReference>
<feature type="compositionally biased region" description="Basic and acidic residues" evidence="9">
    <location>
        <begin position="424"/>
        <end position="434"/>
    </location>
</feature>
<dbReference type="SMART" id="SM00292">
    <property type="entry name" value="BRCT"/>
    <property type="match status" value="2"/>
</dbReference>
<feature type="region of interest" description="Disordered" evidence="9">
    <location>
        <begin position="919"/>
        <end position="942"/>
    </location>
</feature>
<reference evidence="12" key="1">
    <citation type="submission" date="2025-05" db="UniProtKB">
        <authorList>
            <consortium name="EnsemblMetazoa"/>
        </authorList>
    </citation>
    <scope>IDENTIFICATION</scope>
</reference>
<feature type="compositionally biased region" description="Basic and acidic residues" evidence="9">
    <location>
        <begin position="545"/>
        <end position="554"/>
    </location>
</feature>
<feature type="compositionally biased region" description="Basic and acidic residues" evidence="9">
    <location>
        <begin position="103"/>
        <end position="114"/>
    </location>
</feature>
<organism evidence="12 13">
    <name type="scientific">Diabrotica virgifera virgifera</name>
    <name type="common">western corn rootworm</name>
    <dbReference type="NCBI Taxonomy" id="50390"/>
    <lineage>
        <taxon>Eukaryota</taxon>
        <taxon>Metazoa</taxon>
        <taxon>Ecdysozoa</taxon>
        <taxon>Arthropoda</taxon>
        <taxon>Hexapoda</taxon>
        <taxon>Insecta</taxon>
        <taxon>Pterygota</taxon>
        <taxon>Neoptera</taxon>
        <taxon>Endopterygota</taxon>
        <taxon>Coleoptera</taxon>
        <taxon>Polyphaga</taxon>
        <taxon>Cucujiformia</taxon>
        <taxon>Chrysomeloidea</taxon>
        <taxon>Chrysomelidae</taxon>
        <taxon>Galerucinae</taxon>
        <taxon>Diabroticina</taxon>
        <taxon>Diabroticites</taxon>
        <taxon>Diabrotica</taxon>
    </lineage>
</organism>
<evidence type="ECO:0000256" key="5">
    <source>
        <dbReference type="ARBA" id="ARBA00022833"/>
    </source>
</evidence>
<feature type="compositionally biased region" description="Basic residues" evidence="9">
    <location>
        <begin position="451"/>
        <end position="461"/>
    </location>
</feature>
<dbReference type="InterPro" id="IPR001841">
    <property type="entry name" value="Znf_RING"/>
</dbReference>
<feature type="region of interest" description="Disordered" evidence="9">
    <location>
        <begin position="424"/>
        <end position="554"/>
    </location>
</feature>
<dbReference type="Gene3D" id="3.30.40.10">
    <property type="entry name" value="Zinc/RING finger domain, C3HC4 (zinc finger)"/>
    <property type="match status" value="1"/>
</dbReference>
<feature type="compositionally biased region" description="Basic and acidic residues" evidence="9">
    <location>
        <begin position="477"/>
        <end position="500"/>
    </location>
</feature>
<keyword evidence="7" id="KW-0539">Nucleus</keyword>
<keyword evidence="4 8" id="KW-0479">Metal-binding</keyword>
<feature type="compositionally biased region" description="Polar residues" evidence="9">
    <location>
        <begin position="1056"/>
        <end position="1074"/>
    </location>
</feature>
<evidence type="ECO:0000256" key="3">
    <source>
        <dbReference type="ARBA" id="ARBA00022763"/>
    </source>
</evidence>
<feature type="domain" description="RING-type" evidence="10">
    <location>
        <begin position="21"/>
        <end position="60"/>
    </location>
</feature>
<feature type="compositionally biased region" description="Basic and acidic residues" evidence="9">
    <location>
        <begin position="1046"/>
        <end position="1055"/>
    </location>
</feature>
<dbReference type="Pfam" id="PF13920">
    <property type="entry name" value="zf-C3HC4_3"/>
    <property type="match status" value="1"/>
</dbReference>
<evidence type="ECO:0000313" key="12">
    <source>
        <dbReference type="EnsemblMetazoa" id="XP_050510808.1"/>
    </source>
</evidence>
<dbReference type="SMART" id="SM00184">
    <property type="entry name" value="RING"/>
    <property type="match status" value="1"/>
</dbReference>
<evidence type="ECO:0000256" key="9">
    <source>
        <dbReference type="SAM" id="MobiDB-lite"/>
    </source>
</evidence>